<accession>A0ACB8SVX2</accession>
<organism evidence="1 2">
    <name type="scientific">Artomyces pyxidatus</name>
    <dbReference type="NCBI Taxonomy" id="48021"/>
    <lineage>
        <taxon>Eukaryota</taxon>
        <taxon>Fungi</taxon>
        <taxon>Dikarya</taxon>
        <taxon>Basidiomycota</taxon>
        <taxon>Agaricomycotina</taxon>
        <taxon>Agaricomycetes</taxon>
        <taxon>Russulales</taxon>
        <taxon>Auriscalpiaceae</taxon>
        <taxon>Artomyces</taxon>
    </lineage>
</organism>
<sequence>METADKESATEPIKHPGVPSLWSLYLSEADKSDKRLAETVKESTDGILIFTGLFSATTSAFIIESYKDLQPDPGDMTVHLLAQISQQLAGGYNSTQSPFPSHSIPSNAAFRPSASTLRVNILWFLSLLLSLTCALSATLMQQWMRSYLARARNRDSTSRRGPVHAYVFSGVVSFRMIGAIELLPALLHASVFLFLAGLVKFMYAINTLVAKVILAFIVVAASSYLVLTIMPLICLNCPYRTP</sequence>
<keyword evidence="2" id="KW-1185">Reference proteome</keyword>
<reference evidence="1" key="1">
    <citation type="submission" date="2021-03" db="EMBL/GenBank/DDBJ databases">
        <authorList>
            <consortium name="DOE Joint Genome Institute"/>
            <person name="Ahrendt S."/>
            <person name="Looney B.P."/>
            <person name="Miyauchi S."/>
            <person name="Morin E."/>
            <person name="Drula E."/>
            <person name="Courty P.E."/>
            <person name="Chicoki N."/>
            <person name="Fauchery L."/>
            <person name="Kohler A."/>
            <person name="Kuo A."/>
            <person name="Labutti K."/>
            <person name="Pangilinan J."/>
            <person name="Lipzen A."/>
            <person name="Riley R."/>
            <person name="Andreopoulos W."/>
            <person name="He G."/>
            <person name="Johnson J."/>
            <person name="Barry K.W."/>
            <person name="Grigoriev I.V."/>
            <person name="Nagy L."/>
            <person name="Hibbett D."/>
            <person name="Henrissat B."/>
            <person name="Matheny P.B."/>
            <person name="Labbe J."/>
            <person name="Martin F."/>
        </authorList>
    </citation>
    <scope>NUCLEOTIDE SEQUENCE</scope>
    <source>
        <strain evidence="1">HHB10654</strain>
    </source>
</reference>
<feature type="non-terminal residue" evidence="1">
    <location>
        <position position="242"/>
    </location>
</feature>
<protein>
    <submittedName>
        <fullName evidence="1">Uncharacterized protein</fullName>
    </submittedName>
</protein>
<evidence type="ECO:0000313" key="2">
    <source>
        <dbReference type="Proteomes" id="UP000814140"/>
    </source>
</evidence>
<dbReference type="Proteomes" id="UP000814140">
    <property type="component" value="Unassembled WGS sequence"/>
</dbReference>
<comment type="caution">
    <text evidence="1">The sequence shown here is derived from an EMBL/GenBank/DDBJ whole genome shotgun (WGS) entry which is preliminary data.</text>
</comment>
<proteinExistence type="predicted"/>
<gene>
    <name evidence="1" type="ORF">BV25DRAFT_1858781</name>
</gene>
<name>A0ACB8SVX2_9AGAM</name>
<dbReference type="EMBL" id="MU277218">
    <property type="protein sequence ID" value="KAI0060524.1"/>
    <property type="molecule type" value="Genomic_DNA"/>
</dbReference>
<reference evidence="1" key="2">
    <citation type="journal article" date="2022" name="New Phytol.">
        <title>Evolutionary transition to the ectomycorrhizal habit in the genomes of a hyperdiverse lineage of mushroom-forming fungi.</title>
        <authorList>
            <person name="Looney B."/>
            <person name="Miyauchi S."/>
            <person name="Morin E."/>
            <person name="Drula E."/>
            <person name="Courty P.E."/>
            <person name="Kohler A."/>
            <person name="Kuo A."/>
            <person name="LaButti K."/>
            <person name="Pangilinan J."/>
            <person name="Lipzen A."/>
            <person name="Riley R."/>
            <person name="Andreopoulos W."/>
            <person name="He G."/>
            <person name="Johnson J."/>
            <person name="Nolan M."/>
            <person name="Tritt A."/>
            <person name="Barry K.W."/>
            <person name="Grigoriev I.V."/>
            <person name="Nagy L.G."/>
            <person name="Hibbett D."/>
            <person name="Henrissat B."/>
            <person name="Matheny P.B."/>
            <person name="Labbe J."/>
            <person name="Martin F.M."/>
        </authorList>
    </citation>
    <scope>NUCLEOTIDE SEQUENCE</scope>
    <source>
        <strain evidence="1">HHB10654</strain>
    </source>
</reference>
<evidence type="ECO:0000313" key="1">
    <source>
        <dbReference type="EMBL" id="KAI0060524.1"/>
    </source>
</evidence>